<keyword evidence="1" id="KW-0175">Coiled coil</keyword>
<accession>A0A1G4MF26</accession>
<feature type="compositionally biased region" description="Low complexity" evidence="2">
    <location>
        <begin position="213"/>
        <end position="224"/>
    </location>
</feature>
<feature type="compositionally biased region" description="Low complexity" evidence="2">
    <location>
        <begin position="168"/>
        <end position="205"/>
    </location>
</feature>
<feature type="compositionally biased region" description="Low complexity" evidence="2">
    <location>
        <begin position="325"/>
        <end position="341"/>
    </location>
</feature>
<evidence type="ECO:0000256" key="1">
    <source>
        <dbReference type="SAM" id="Coils"/>
    </source>
</evidence>
<dbReference type="AlphaFoldDB" id="A0A1G4MF26"/>
<feature type="region of interest" description="Disordered" evidence="2">
    <location>
        <begin position="48"/>
        <end position="83"/>
    </location>
</feature>
<keyword evidence="4" id="KW-1185">Reference proteome</keyword>
<feature type="compositionally biased region" description="Low complexity" evidence="2">
    <location>
        <begin position="251"/>
        <end position="283"/>
    </location>
</feature>
<feature type="compositionally biased region" description="Basic and acidic residues" evidence="2">
    <location>
        <begin position="685"/>
        <end position="697"/>
    </location>
</feature>
<dbReference type="OrthoDB" id="4068250at2759"/>
<feature type="coiled-coil region" evidence="1">
    <location>
        <begin position="417"/>
        <end position="458"/>
    </location>
</feature>
<protein>
    <submittedName>
        <fullName evidence="3">LAFE_0F04456g1_1</fullName>
    </submittedName>
</protein>
<feature type="compositionally biased region" description="Basic and acidic residues" evidence="2">
    <location>
        <begin position="707"/>
        <end position="724"/>
    </location>
</feature>
<feature type="compositionally biased region" description="Polar residues" evidence="2">
    <location>
        <begin position="780"/>
        <end position="794"/>
    </location>
</feature>
<sequence length="809" mass="88564">MSIFRKRPQNDPFEHLLSGNQGQTEANAAAAAAAADSGFLTRVVTQEQEEYKSPFRSTQNVAEAQRRRAKKFPTVSASTGPGSAAELGYKVVDAARKRAKDIAVPRYLQGTDERQRRQLDKLEAKEDRLRYLRESQRIVDVRKGAAAEAEAAAQGEVFGGEVAEEVGDTGVAEEAAGTGVAETEVGETGAAETEAGEAEALGPEAPEVEAPEVEAPGAEALGAAEVEDAEVHEPEVPAPAAEAPESKAAESEAPASDAPASEVPALLPADSPPADVTAAAELAAAERDAAEPAAPATPTPAEPLQPEPLEPEPTRVPPADDDRGALAATAAVPATEPSAPARPVDVSKAPRVPFKSSGLFALWTRADAKGQPVATPDDPEFIVRTDKGYMSKALYDTLQYETQEHDREMATYTKEQSDRYDATAREYQDKLTALQSQVAELEATMEQLQRDTAEKIKVSDTKLSRRMIERNAEHSAAKNVVFKQTENIKAEKLQQKQHVEEQQDGVKAEIEQLQQLKAEVDAEFQQHQHQVDELTAQLDEKLAALDALAARQAETQAELDALHQQREQLEADARAADELHAANQATLESIHNKEYLTQINGIDTQISQALSSLTLIKQETANHRTEFAAITKRLEEERIAHEAKLKREEEERKRLEEERLQRQREELEAKADEQRKLHEEQLRAVQEEHDRQLEEAAQKAADTEAALAREKEERERVERDRTRLQGEQAIQEQQRAKEADDALKAELMAKRQKQAEAMDAADAARSANASASKQRASKSVLASLNNAPGTNESSLYEYETEEEVVTVDN</sequence>
<organism evidence="3 4">
    <name type="scientific">Lachancea fermentati</name>
    <name type="common">Zygosaccharomyces fermentati</name>
    <dbReference type="NCBI Taxonomy" id="4955"/>
    <lineage>
        <taxon>Eukaryota</taxon>
        <taxon>Fungi</taxon>
        <taxon>Dikarya</taxon>
        <taxon>Ascomycota</taxon>
        <taxon>Saccharomycotina</taxon>
        <taxon>Saccharomycetes</taxon>
        <taxon>Saccharomycetales</taxon>
        <taxon>Saccharomycetaceae</taxon>
        <taxon>Lachancea</taxon>
    </lineage>
</organism>
<feature type="compositionally biased region" description="Pro residues" evidence="2">
    <location>
        <begin position="295"/>
        <end position="308"/>
    </location>
</feature>
<evidence type="ECO:0000256" key="2">
    <source>
        <dbReference type="SAM" id="MobiDB-lite"/>
    </source>
</evidence>
<evidence type="ECO:0000313" key="4">
    <source>
        <dbReference type="Proteomes" id="UP000190831"/>
    </source>
</evidence>
<feature type="compositionally biased region" description="Low complexity" evidence="2">
    <location>
        <begin position="757"/>
        <end position="779"/>
    </location>
</feature>
<feature type="region of interest" description="Disordered" evidence="2">
    <location>
        <begin position="1"/>
        <end position="30"/>
    </location>
</feature>
<feature type="coiled-coil region" evidence="1">
    <location>
        <begin position="496"/>
        <end position="579"/>
    </location>
</feature>
<proteinExistence type="predicted"/>
<dbReference type="Proteomes" id="UP000190831">
    <property type="component" value="Chromosome F"/>
</dbReference>
<reference evidence="4" key="1">
    <citation type="submission" date="2016-03" db="EMBL/GenBank/DDBJ databases">
        <authorList>
            <person name="Devillers H."/>
        </authorList>
    </citation>
    <scope>NUCLEOTIDE SEQUENCE [LARGE SCALE GENOMIC DNA]</scope>
</reference>
<name>A0A1G4MF26_LACFM</name>
<feature type="compositionally biased region" description="Acidic residues" evidence="2">
    <location>
        <begin position="798"/>
        <end position="809"/>
    </location>
</feature>
<dbReference type="OMA" id="TEEEIMY"/>
<feature type="compositionally biased region" description="Basic and acidic residues" evidence="2">
    <location>
        <begin position="734"/>
        <end position="756"/>
    </location>
</feature>
<feature type="region of interest" description="Disordered" evidence="2">
    <location>
        <begin position="159"/>
        <end position="350"/>
    </location>
</feature>
<evidence type="ECO:0000313" key="3">
    <source>
        <dbReference type="EMBL" id="SCW02348.1"/>
    </source>
</evidence>
<dbReference type="EMBL" id="LT598490">
    <property type="protein sequence ID" value="SCW02348.1"/>
    <property type="molecule type" value="Genomic_DNA"/>
</dbReference>
<feature type="region of interest" description="Disordered" evidence="2">
    <location>
        <begin position="685"/>
        <end position="809"/>
    </location>
</feature>
<gene>
    <name evidence="3" type="ORF">LAFE_0F04456G</name>
</gene>